<evidence type="ECO:0008006" key="3">
    <source>
        <dbReference type="Google" id="ProtNLM"/>
    </source>
</evidence>
<dbReference type="PANTHER" id="PTHR30528">
    <property type="entry name" value="CYTOPLASMIC PROTEIN"/>
    <property type="match status" value="1"/>
</dbReference>
<name>A0A5C6CIZ5_9BACT</name>
<protein>
    <recommendedName>
        <fullName evidence="3">Winged helix-turn-helix domain-containing protein</fullName>
    </recommendedName>
</protein>
<accession>A0A5C6CIZ5</accession>
<dbReference type="InterPro" id="IPR009351">
    <property type="entry name" value="AlkZ-like"/>
</dbReference>
<sequence>MIELSPAQAKRLVINRQGLHKSNAFGRGDSALHDCIDRLGYIQIDTISVINRAHHHTFWTRVATFRNNHLDALQKDRKIFEYWAHAAAYLPMQDYRYCLPYMNAIASGQKHWRTPDKKVMASVMQRIRSDGPLKARDFAASGSKTLHFWGAKKPEKIALEQLFIEGKLMVSHRDGFEKVFDLPERILPSRLDTSTPTSEEFYRYLIIRTIQSQGFATESEIGYLRKGIKLALRKQIQQMLADNEIVQVRVHGNPNVYYSQTDMIEQDRPARVARNVHLLSPFDNLVIQRKRMAQLFDFDYQIECYVPESKRKHGYFCLPILFGDELVGRLDPKADRRNRNLVVRNLVIEKELKHVDAFIDKLARKLNELAIFNGCDSTVIERCNVKQIGSAVSRRLAS</sequence>
<gene>
    <name evidence="1" type="ORF">Pla52o_29500</name>
</gene>
<dbReference type="PANTHER" id="PTHR30528:SF0">
    <property type="entry name" value="CYTOPLASMIC PROTEIN"/>
    <property type="match status" value="1"/>
</dbReference>
<comment type="caution">
    <text evidence="1">The sequence shown here is derived from an EMBL/GenBank/DDBJ whole genome shotgun (WGS) entry which is preliminary data.</text>
</comment>
<proteinExistence type="predicted"/>
<dbReference type="RefSeq" id="WP_146595123.1">
    <property type="nucleotide sequence ID" value="NZ_SJPT01000004.1"/>
</dbReference>
<dbReference type="OrthoDB" id="9787207at2"/>
<dbReference type="AlphaFoldDB" id="A0A5C6CIZ5"/>
<dbReference type="EMBL" id="SJPT01000004">
    <property type="protein sequence ID" value="TWU23414.1"/>
    <property type="molecule type" value="Genomic_DNA"/>
</dbReference>
<organism evidence="1 2">
    <name type="scientific">Novipirellula galeiformis</name>
    <dbReference type="NCBI Taxonomy" id="2528004"/>
    <lineage>
        <taxon>Bacteria</taxon>
        <taxon>Pseudomonadati</taxon>
        <taxon>Planctomycetota</taxon>
        <taxon>Planctomycetia</taxon>
        <taxon>Pirellulales</taxon>
        <taxon>Pirellulaceae</taxon>
        <taxon>Novipirellula</taxon>
    </lineage>
</organism>
<keyword evidence="2" id="KW-1185">Reference proteome</keyword>
<reference evidence="1 2" key="1">
    <citation type="submission" date="2019-02" db="EMBL/GenBank/DDBJ databases">
        <title>Deep-cultivation of Planctomycetes and their phenomic and genomic characterization uncovers novel biology.</title>
        <authorList>
            <person name="Wiegand S."/>
            <person name="Jogler M."/>
            <person name="Boedeker C."/>
            <person name="Pinto D."/>
            <person name="Vollmers J."/>
            <person name="Rivas-Marin E."/>
            <person name="Kohn T."/>
            <person name="Peeters S.H."/>
            <person name="Heuer A."/>
            <person name="Rast P."/>
            <person name="Oberbeckmann S."/>
            <person name="Bunk B."/>
            <person name="Jeske O."/>
            <person name="Meyerdierks A."/>
            <person name="Storesund J.E."/>
            <person name="Kallscheuer N."/>
            <person name="Luecker S."/>
            <person name="Lage O.M."/>
            <person name="Pohl T."/>
            <person name="Merkel B.J."/>
            <person name="Hornburger P."/>
            <person name="Mueller R.-W."/>
            <person name="Bruemmer F."/>
            <person name="Labrenz M."/>
            <person name="Spormann A.M."/>
            <person name="Op Den Camp H."/>
            <person name="Overmann J."/>
            <person name="Amann R."/>
            <person name="Jetten M.S.M."/>
            <person name="Mascher T."/>
            <person name="Medema M.H."/>
            <person name="Devos D.P."/>
            <person name="Kaster A.-K."/>
            <person name="Ovreas L."/>
            <person name="Rohde M."/>
            <person name="Galperin M.Y."/>
            <person name="Jogler C."/>
        </authorList>
    </citation>
    <scope>NUCLEOTIDE SEQUENCE [LARGE SCALE GENOMIC DNA]</scope>
    <source>
        <strain evidence="1 2">Pla52o</strain>
    </source>
</reference>
<evidence type="ECO:0000313" key="2">
    <source>
        <dbReference type="Proteomes" id="UP000316304"/>
    </source>
</evidence>
<dbReference type="Proteomes" id="UP000316304">
    <property type="component" value="Unassembled WGS sequence"/>
</dbReference>
<evidence type="ECO:0000313" key="1">
    <source>
        <dbReference type="EMBL" id="TWU23414.1"/>
    </source>
</evidence>
<dbReference type="Pfam" id="PF06224">
    <property type="entry name" value="AlkZ-like"/>
    <property type="match status" value="1"/>
</dbReference>